<accession>A0AAD6TPF8</accession>
<dbReference type="EMBL" id="JARJCN010000093">
    <property type="protein sequence ID" value="KAJ7075564.1"/>
    <property type="molecule type" value="Genomic_DNA"/>
</dbReference>
<evidence type="ECO:0000313" key="3">
    <source>
        <dbReference type="Proteomes" id="UP001222325"/>
    </source>
</evidence>
<evidence type="ECO:0000313" key="2">
    <source>
        <dbReference type="EMBL" id="KAJ7075564.1"/>
    </source>
</evidence>
<proteinExistence type="predicted"/>
<feature type="compositionally biased region" description="Polar residues" evidence="1">
    <location>
        <begin position="132"/>
        <end position="147"/>
    </location>
</feature>
<dbReference type="Proteomes" id="UP001222325">
    <property type="component" value="Unassembled WGS sequence"/>
</dbReference>
<reference evidence="2" key="1">
    <citation type="submission" date="2023-03" db="EMBL/GenBank/DDBJ databases">
        <title>Massive genome expansion in bonnet fungi (Mycena s.s.) driven by repeated elements and novel gene families across ecological guilds.</title>
        <authorList>
            <consortium name="Lawrence Berkeley National Laboratory"/>
            <person name="Harder C.B."/>
            <person name="Miyauchi S."/>
            <person name="Viragh M."/>
            <person name="Kuo A."/>
            <person name="Thoen E."/>
            <person name="Andreopoulos B."/>
            <person name="Lu D."/>
            <person name="Skrede I."/>
            <person name="Drula E."/>
            <person name="Henrissat B."/>
            <person name="Morin E."/>
            <person name="Kohler A."/>
            <person name="Barry K."/>
            <person name="LaButti K."/>
            <person name="Morin E."/>
            <person name="Salamov A."/>
            <person name="Lipzen A."/>
            <person name="Mereny Z."/>
            <person name="Hegedus B."/>
            <person name="Baldrian P."/>
            <person name="Stursova M."/>
            <person name="Weitz H."/>
            <person name="Taylor A."/>
            <person name="Grigoriev I.V."/>
            <person name="Nagy L.G."/>
            <person name="Martin F."/>
            <person name="Kauserud H."/>
        </authorList>
    </citation>
    <scope>NUCLEOTIDE SEQUENCE</scope>
    <source>
        <strain evidence="2">CBHHK173m</strain>
    </source>
</reference>
<feature type="region of interest" description="Disordered" evidence="1">
    <location>
        <begin position="312"/>
        <end position="340"/>
    </location>
</feature>
<keyword evidence="3" id="KW-1185">Reference proteome</keyword>
<evidence type="ECO:0000256" key="1">
    <source>
        <dbReference type="SAM" id="MobiDB-lite"/>
    </source>
</evidence>
<feature type="region of interest" description="Disordered" evidence="1">
    <location>
        <begin position="127"/>
        <end position="192"/>
    </location>
</feature>
<gene>
    <name evidence="2" type="ORF">B0H15DRAFT_1027044</name>
</gene>
<dbReference type="AlphaFoldDB" id="A0AAD6TPF8"/>
<protein>
    <submittedName>
        <fullName evidence="2">Uncharacterized protein</fullName>
    </submittedName>
</protein>
<name>A0AAD6TPF8_9AGAR</name>
<organism evidence="2 3">
    <name type="scientific">Mycena belliarum</name>
    <dbReference type="NCBI Taxonomy" id="1033014"/>
    <lineage>
        <taxon>Eukaryota</taxon>
        <taxon>Fungi</taxon>
        <taxon>Dikarya</taxon>
        <taxon>Basidiomycota</taxon>
        <taxon>Agaricomycotina</taxon>
        <taxon>Agaricomycetes</taxon>
        <taxon>Agaricomycetidae</taxon>
        <taxon>Agaricales</taxon>
        <taxon>Marasmiineae</taxon>
        <taxon>Mycenaceae</taxon>
        <taxon>Mycena</taxon>
    </lineage>
</organism>
<comment type="caution">
    <text evidence="2">The sequence shown here is derived from an EMBL/GenBank/DDBJ whole genome shotgun (WGS) entry which is preliminary data.</text>
</comment>
<sequence>MTSRSLLPRALDITYLSLGVVSSVSPAGDIAMRGLLLQRAAAPQERARCNLAHMMDAAVVSFHWRSLLRDGQRVDRGPLPLPPLRAHPQHRRLRLCAPRTPPALKRRRLHHAGQRVLALHASLLALRPESTPPNGSLARSSAPQSSVHHPAARTAPSPLRHRVQPYGEQRPPKSAALPSPPPDPHAARTVPPANSCVGVYARLSVVMWLGLGRAPPPPLSHPVDENAAPRAHRARLTISTDSAPELNAVERDLRVIPAGGNILLTIPHSSPPVGGHMVFSDGEAKLTLYLSFAVAIALRKFNSFGSVRRAPSVPPIHRSVPSHDKRTRTPADQNSPPPPVIELGGVRKCIRAYLQLIMILRTDNLAPRLALAR</sequence>